<accession>A0AAQ3QQA1</accession>
<proteinExistence type="predicted"/>
<reference evidence="1 2" key="1">
    <citation type="submission" date="2023-10" db="EMBL/GenBank/DDBJ databases">
        <title>Rubellicoccus peritrichatus gen. nov., sp. nov., isolated from an algae of coral reef tank.</title>
        <authorList>
            <person name="Luo J."/>
        </authorList>
    </citation>
    <scope>NUCLEOTIDE SEQUENCE [LARGE SCALE GENOMIC DNA]</scope>
    <source>
        <strain evidence="1 2">CR14</strain>
    </source>
</reference>
<protein>
    <submittedName>
        <fullName evidence="1">Uncharacterized protein</fullName>
    </submittedName>
</protein>
<name>A0AAQ3QQA1_9BACT</name>
<dbReference type="RefSeq" id="WP_317832120.1">
    <property type="nucleotide sequence ID" value="NZ_CP136920.1"/>
</dbReference>
<dbReference type="Proteomes" id="UP001304300">
    <property type="component" value="Chromosome"/>
</dbReference>
<evidence type="ECO:0000313" key="2">
    <source>
        <dbReference type="Proteomes" id="UP001304300"/>
    </source>
</evidence>
<evidence type="ECO:0000313" key="1">
    <source>
        <dbReference type="EMBL" id="WOO40028.1"/>
    </source>
</evidence>
<keyword evidence="2" id="KW-1185">Reference proteome</keyword>
<sequence length="49" mass="5992">MKKTTYDKRKKDIIAKRPYRKVTGGHRRRLARNLQAFRGFGLFYFIFKI</sequence>
<gene>
    <name evidence="1" type="ORF">RZN69_15500</name>
</gene>
<dbReference type="KEGG" id="puo:RZN69_15500"/>
<dbReference type="EMBL" id="CP136920">
    <property type="protein sequence ID" value="WOO40028.1"/>
    <property type="molecule type" value="Genomic_DNA"/>
</dbReference>
<organism evidence="1 2">
    <name type="scientific">Rubellicoccus peritrichatus</name>
    <dbReference type="NCBI Taxonomy" id="3080537"/>
    <lineage>
        <taxon>Bacteria</taxon>
        <taxon>Pseudomonadati</taxon>
        <taxon>Verrucomicrobiota</taxon>
        <taxon>Opitutia</taxon>
        <taxon>Puniceicoccales</taxon>
        <taxon>Cerasicoccaceae</taxon>
        <taxon>Rubellicoccus</taxon>
    </lineage>
</organism>
<dbReference type="AlphaFoldDB" id="A0AAQ3QQA1"/>